<gene>
    <name evidence="2" type="ORF">NG743_24475</name>
</gene>
<dbReference type="Proteomes" id="UP001057561">
    <property type="component" value="Chromosome"/>
</dbReference>
<evidence type="ECO:0000256" key="1">
    <source>
        <dbReference type="SAM" id="MobiDB-lite"/>
    </source>
</evidence>
<feature type="region of interest" description="Disordered" evidence="1">
    <location>
        <begin position="68"/>
        <end position="110"/>
    </location>
</feature>
<evidence type="ECO:0000313" key="2">
    <source>
        <dbReference type="EMBL" id="UUO15123.1"/>
    </source>
</evidence>
<feature type="compositionally biased region" description="Basic and acidic residues" evidence="1">
    <location>
        <begin position="68"/>
        <end position="78"/>
    </location>
</feature>
<evidence type="ECO:0000313" key="3">
    <source>
        <dbReference type="Proteomes" id="UP001057561"/>
    </source>
</evidence>
<dbReference type="EMBL" id="CP099464">
    <property type="protein sequence ID" value="UUO15123.1"/>
    <property type="molecule type" value="Genomic_DNA"/>
</dbReference>
<reference evidence="2" key="1">
    <citation type="submission" date="2022-06" db="EMBL/GenBank/DDBJ databases">
        <title>Nostosin G and Spiroidesin B from the Cyanobacterium Dolichospermum sp. NIES-1697.</title>
        <authorList>
            <person name="Phan C.-S."/>
            <person name="Mehjabin J.J."/>
            <person name="Anas A.R.J."/>
            <person name="Hayasaka M."/>
            <person name="Onoki R."/>
            <person name="Wang J."/>
            <person name="Umezawa T."/>
            <person name="Washio K."/>
            <person name="Morikawa M."/>
            <person name="Okino T."/>
        </authorList>
    </citation>
    <scope>NUCLEOTIDE SEQUENCE</scope>
    <source>
        <strain evidence="2">NIES-1697</strain>
    </source>
</reference>
<accession>A0ABY5LT10</accession>
<sequence>MAFYFLPSVQFLNYHPNYNHYCKHINPAAVVAQTQIKPAITPGVKEFTDIVEIPRVIDSNKLYSDKISNKPLNREETNSKNQEVTQEVPKTPAVPPVNESAPSPPNQSPH</sequence>
<name>A0ABY5LT10_9CYAN</name>
<protein>
    <submittedName>
        <fullName evidence="2">Uncharacterized protein</fullName>
    </submittedName>
</protein>
<keyword evidence="3" id="KW-1185">Reference proteome</keyword>
<dbReference type="RefSeq" id="WP_257121081.1">
    <property type="nucleotide sequence ID" value="NZ_CP099464.1"/>
</dbReference>
<proteinExistence type="predicted"/>
<organism evidence="2 3">
    <name type="scientific">Dolichospermum heterosporum TAC447</name>
    <dbReference type="NCBI Taxonomy" id="747523"/>
    <lineage>
        <taxon>Bacteria</taxon>
        <taxon>Bacillati</taxon>
        <taxon>Cyanobacteriota</taxon>
        <taxon>Cyanophyceae</taxon>
        <taxon>Nostocales</taxon>
        <taxon>Aphanizomenonaceae</taxon>
        <taxon>Dolichospermum</taxon>
        <taxon>Dolichospermum heterosporum</taxon>
    </lineage>
</organism>